<evidence type="ECO:0000256" key="1">
    <source>
        <dbReference type="SAM" id="Phobius"/>
    </source>
</evidence>
<evidence type="ECO:0000313" key="3">
    <source>
        <dbReference type="Proteomes" id="UP000632138"/>
    </source>
</evidence>
<organism evidence="2 3">
    <name type="scientific">Paractinoplanes ovalisporus</name>
    <dbReference type="NCBI Taxonomy" id="2810368"/>
    <lineage>
        <taxon>Bacteria</taxon>
        <taxon>Bacillati</taxon>
        <taxon>Actinomycetota</taxon>
        <taxon>Actinomycetes</taxon>
        <taxon>Micromonosporales</taxon>
        <taxon>Micromonosporaceae</taxon>
        <taxon>Paractinoplanes</taxon>
    </lineage>
</organism>
<name>A0ABS2A7T8_9ACTN</name>
<protein>
    <submittedName>
        <fullName evidence="2">Uncharacterized protein</fullName>
    </submittedName>
</protein>
<accession>A0ABS2A7T8</accession>
<keyword evidence="1" id="KW-0472">Membrane</keyword>
<dbReference type="EMBL" id="JAENHP010000002">
    <property type="protein sequence ID" value="MBM2615909.1"/>
    <property type="molecule type" value="Genomic_DNA"/>
</dbReference>
<sequence length="309" mass="33150">MSRRSNSPGHRRSPGWHSATWWTGVGGVATVLAAVLALLAWWFPQSPEASPASPTASAQPRGPLPLTLLQSASSEECGGPGRFYLPQSVDDIPGDVPGEPESWDEADENKHLEAMKAWTSANGGFTQVNWIKFAVEGNSNRASILTGLRVNIVSRAPLTSKTVLSIEGCGGLVSPRPFVADFSATPPLVRALPGKVEEANGDVVATRPANFPFTVSESDPEVFTLAVGPGPACHCSWTASVDYTQDGQSYTVPIDDHGKPFHAVPTDRLPTYTIVNGKMDDDPVAFPNCHYVRDKTQRWTSLCPMSPDE</sequence>
<evidence type="ECO:0000313" key="2">
    <source>
        <dbReference type="EMBL" id="MBM2615909.1"/>
    </source>
</evidence>
<gene>
    <name evidence="2" type="ORF">JIG36_10110</name>
</gene>
<dbReference type="RefSeq" id="WP_203375754.1">
    <property type="nucleotide sequence ID" value="NZ_JAENHP010000002.1"/>
</dbReference>
<reference evidence="2 3" key="1">
    <citation type="submission" date="2021-01" db="EMBL/GenBank/DDBJ databases">
        <title>Actinoplanes sp. nov. LDG1-06 isolated from lichen.</title>
        <authorList>
            <person name="Saeng-In P."/>
            <person name="Phongsopitanun W."/>
            <person name="Kanchanasin P."/>
            <person name="Yuki M."/>
            <person name="Kudo T."/>
            <person name="Ohkuma M."/>
            <person name="Tanasupawat S."/>
        </authorList>
    </citation>
    <scope>NUCLEOTIDE SEQUENCE [LARGE SCALE GENOMIC DNA]</scope>
    <source>
        <strain evidence="2 3">LDG1-06</strain>
    </source>
</reference>
<dbReference type="Proteomes" id="UP000632138">
    <property type="component" value="Unassembled WGS sequence"/>
</dbReference>
<keyword evidence="3" id="KW-1185">Reference proteome</keyword>
<comment type="caution">
    <text evidence="2">The sequence shown here is derived from an EMBL/GenBank/DDBJ whole genome shotgun (WGS) entry which is preliminary data.</text>
</comment>
<feature type="transmembrane region" description="Helical" evidence="1">
    <location>
        <begin position="21"/>
        <end position="43"/>
    </location>
</feature>
<keyword evidence="1" id="KW-1133">Transmembrane helix</keyword>
<proteinExistence type="predicted"/>
<keyword evidence="1" id="KW-0812">Transmembrane</keyword>